<dbReference type="SMART" id="SM00014">
    <property type="entry name" value="acidPPc"/>
    <property type="match status" value="1"/>
</dbReference>
<dbReference type="GO" id="GO:0050380">
    <property type="term" value="F:undecaprenyl-diphosphatase activity"/>
    <property type="evidence" value="ECO:0007669"/>
    <property type="project" value="UniProtKB-EC"/>
</dbReference>
<dbReference type="Proteomes" id="UP000540685">
    <property type="component" value="Unassembled WGS sequence"/>
</dbReference>
<evidence type="ECO:0000256" key="7">
    <source>
        <dbReference type="SAM" id="Phobius"/>
    </source>
</evidence>
<dbReference type="PANTHER" id="PTHR14969">
    <property type="entry name" value="SPHINGOSINE-1-PHOSPHATE PHOSPHOHYDROLASE"/>
    <property type="match status" value="1"/>
</dbReference>
<protein>
    <submittedName>
        <fullName evidence="9">Undecaprenyl-diphosphatase</fullName>
        <ecNumber evidence="9">3.6.1.27</ecNumber>
    </submittedName>
</protein>
<feature type="transmembrane region" description="Helical" evidence="7">
    <location>
        <begin position="166"/>
        <end position="190"/>
    </location>
</feature>
<keyword evidence="4 9" id="KW-0378">Hydrolase</keyword>
<dbReference type="EMBL" id="JACHMP010000001">
    <property type="protein sequence ID" value="MBB5821517.1"/>
    <property type="molecule type" value="Genomic_DNA"/>
</dbReference>
<evidence type="ECO:0000256" key="3">
    <source>
        <dbReference type="ARBA" id="ARBA00022692"/>
    </source>
</evidence>
<dbReference type="Pfam" id="PF01569">
    <property type="entry name" value="PAP2"/>
    <property type="match status" value="1"/>
</dbReference>
<evidence type="ECO:0000313" key="10">
    <source>
        <dbReference type="Proteomes" id="UP000540685"/>
    </source>
</evidence>
<keyword evidence="10" id="KW-1185">Reference proteome</keyword>
<feature type="transmembrane region" description="Helical" evidence="7">
    <location>
        <begin position="38"/>
        <end position="56"/>
    </location>
</feature>
<dbReference type="SUPFAM" id="SSF48317">
    <property type="entry name" value="Acid phosphatase/Vanadium-dependent haloperoxidase"/>
    <property type="match status" value="1"/>
</dbReference>
<comment type="caution">
    <text evidence="9">The sequence shown here is derived from an EMBL/GenBank/DDBJ whole genome shotgun (WGS) entry which is preliminary data.</text>
</comment>
<dbReference type="Gene3D" id="1.20.144.10">
    <property type="entry name" value="Phosphatidic acid phosphatase type 2/haloperoxidase"/>
    <property type="match status" value="2"/>
</dbReference>
<evidence type="ECO:0000256" key="4">
    <source>
        <dbReference type="ARBA" id="ARBA00022801"/>
    </source>
</evidence>
<keyword evidence="6 7" id="KW-0472">Membrane</keyword>
<keyword evidence="3 7" id="KW-0812">Transmembrane</keyword>
<evidence type="ECO:0000256" key="5">
    <source>
        <dbReference type="ARBA" id="ARBA00022989"/>
    </source>
</evidence>
<dbReference type="EC" id="3.6.1.27" evidence="9"/>
<gene>
    <name evidence="9" type="ORF">F4562_004579</name>
</gene>
<accession>A0A7W9MHV5</accession>
<evidence type="ECO:0000256" key="1">
    <source>
        <dbReference type="ARBA" id="ARBA00004651"/>
    </source>
</evidence>
<dbReference type="GO" id="GO:0005886">
    <property type="term" value="C:plasma membrane"/>
    <property type="evidence" value="ECO:0007669"/>
    <property type="project" value="UniProtKB-SubCell"/>
</dbReference>
<organism evidence="9 10">
    <name type="scientific">Streptosporangium becharense</name>
    <dbReference type="NCBI Taxonomy" id="1816182"/>
    <lineage>
        <taxon>Bacteria</taxon>
        <taxon>Bacillati</taxon>
        <taxon>Actinomycetota</taxon>
        <taxon>Actinomycetes</taxon>
        <taxon>Streptosporangiales</taxon>
        <taxon>Streptosporangiaceae</taxon>
        <taxon>Streptosporangium</taxon>
    </lineage>
</organism>
<feature type="transmembrane region" description="Helical" evidence="7">
    <location>
        <begin position="65"/>
        <end position="83"/>
    </location>
</feature>
<evidence type="ECO:0000259" key="8">
    <source>
        <dbReference type="SMART" id="SM00014"/>
    </source>
</evidence>
<dbReference type="RefSeq" id="WP_311734191.1">
    <property type="nucleotide sequence ID" value="NZ_JACHMP010000001.1"/>
</dbReference>
<dbReference type="InterPro" id="IPR000326">
    <property type="entry name" value="PAP2/HPO"/>
</dbReference>
<dbReference type="AlphaFoldDB" id="A0A7W9MHV5"/>
<name>A0A7W9MHV5_9ACTN</name>
<dbReference type="PANTHER" id="PTHR14969:SF62">
    <property type="entry name" value="DECAPRENYLPHOSPHORYL-5-PHOSPHORIBOSE PHOSPHATASE RV3807C-RELATED"/>
    <property type="match status" value="1"/>
</dbReference>
<evidence type="ECO:0000313" key="9">
    <source>
        <dbReference type="EMBL" id="MBB5821517.1"/>
    </source>
</evidence>
<feature type="transmembrane region" description="Helical" evidence="7">
    <location>
        <begin position="142"/>
        <end position="160"/>
    </location>
</feature>
<reference evidence="9 10" key="1">
    <citation type="submission" date="2020-08" db="EMBL/GenBank/DDBJ databases">
        <title>Sequencing the genomes of 1000 actinobacteria strains.</title>
        <authorList>
            <person name="Klenk H.-P."/>
        </authorList>
    </citation>
    <scope>NUCLEOTIDE SEQUENCE [LARGE SCALE GENOMIC DNA]</scope>
    <source>
        <strain evidence="9 10">DSM 46887</strain>
    </source>
</reference>
<proteinExistence type="predicted"/>
<keyword evidence="5 7" id="KW-1133">Transmembrane helix</keyword>
<dbReference type="InterPro" id="IPR036938">
    <property type="entry name" value="PAP2/HPO_sf"/>
</dbReference>
<keyword evidence="2" id="KW-1003">Cell membrane</keyword>
<comment type="subcellular location">
    <subcellularLocation>
        <location evidence="1">Cell membrane</location>
        <topology evidence="1">Multi-pass membrane protein</topology>
    </subcellularLocation>
</comment>
<evidence type="ECO:0000256" key="6">
    <source>
        <dbReference type="ARBA" id="ARBA00023136"/>
    </source>
</evidence>
<evidence type="ECO:0000256" key="2">
    <source>
        <dbReference type="ARBA" id="ARBA00022475"/>
    </source>
</evidence>
<sequence>MNEALNIDDVPDVSAEWYRDVTEFAHDTPSWSHGLAELGTEAVIVLFAALLVWAWWRARGQSGRAMAAAVVGPVAVVAVYLFSETLKNIVQEERPCRAVPGVTALAPCPEYGDWSFPSNHSVLAAGAAAVLALAWRRAMIPLVVLAALAAFSRVYLGVHYPHDVAAGFLLGVVVTPVLVLLLAPPLAPLVDRLRGQSLGRALLGGAGTVNPDAGWDRDPRARPHGR</sequence>
<feature type="domain" description="Phosphatidic acid phosphatase type 2/haloperoxidase" evidence="8">
    <location>
        <begin position="70"/>
        <end position="179"/>
    </location>
</feature>